<dbReference type="STRING" id="763406.A0A1E3NMD2"/>
<dbReference type="PROSITE" id="PS51265">
    <property type="entry name" value="ZF_DBF4"/>
    <property type="match status" value="1"/>
</dbReference>
<dbReference type="GO" id="GO:0008270">
    <property type="term" value="F:zinc ion binding"/>
    <property type="evidence" value="ECO:0007669"/>
    <property type="project" value="UniProtKB-KW"/>
</dbReference>
<evidence type="ECO:0000256" key="1">
    <source>
        <dbReference type="ARBA" id="ARBA00022723"/>
    </source>
</evidence>
<dbReference type="PANTHER" id="PTHR15375:SF26">
    <property type="entry name" value="PROTEIN CHIFFON"/>
    <property type="match status" value="1"/>
</dbReference>
<dbReference type="EMBL" id="KV454002">
    <property type="protein sequence ID" value="ODQ47292.1"/>
    <property type="molecule type" value="Genomic_DNA"/>
</dbReference>
<evidence type="ECO:0000256" key="2">
    <source>
        <dbReference type="ARBA" id="ARBA00022771"/>
    </source>
</evidence>
<dbReference type="RefSeq" id="XP_019018405.1">
    <property type="nucleotide sequence ID" value="XM_019159659.1"/>
</dbReference>
<evidence type="ECO:0000313" key="7">
    <source>
        <dbReference type="EMBL" id="ODQ47292.1"/>
    </source>
</evidence>
<proteinExistence type="predicted"/>
<keyword evidence="8" id="KW-1185">Reference proteome</keyword>
<feature type="domain" description="DBF4-type" evidence="6">
    <location>
        <begin position="870"/>
        <end position="919"/>
    </location>
</feature>
<dbReference type="GO" id="GO:0003676">
    <property type="term" value="F:nucleic acid binding"/>
    <property type="evidence" value="ECO:0007669"/>
    <property type="project" value="InterPro"/>
</dbReference>
<dbReference type="AlphaFoldDB" id="A0A1E3NMD2"/>
<dbReference type="Pfam" id="PF07535">
    <property type="entry name" value="zf-DBF"/>
    <property type="match status" value="1"/>
</dbReference>
<dbReference type="InterPro" id="IPR036420">
    <property type="entry name" value="BRCT_dom_sf"/>
</dbReference>
<protein>
    <recommendedName>
        <fullName evidence="6">DBF4-type domain-containing protein</fullName>
    </recommendedName>
</protein>
<evidence type="ECO:0000256" key="4">
    <source>
        <dbReference type="PROSITE-ProRule" id="PRU00600"/>
    </source>
</evidence>
<dbReference type="InterPro" id="IPR013939">
    <property type="entry name" value="Regulatory_Dfp1/Him1"/>
</dbReference>
<dbReference type="Pfam" id="PF08630">
    <property type="entry name" value="Dfp1_Him1_M"/>
    <property type="match status" value="1"/>
</dbReference>
<organism evidence="7 8">
    <name type="scientific">Pichia membranifaciens NRRL Y-2026</name>
    <dbReference type="NCBI Taxonomy" id="763406"/>
    <lineage>
        <taxon>Eukaryota</taxon>
        <taxon>Fungi</taxon>
        <taxon>Dikarya</taxon>
        <taxon>Ascomycota</taxon>
        <taxon>Saccharomycotina</taxon>
        <taxon>Pichiomycetes</taxon>
        <taxon>Pichiales</taxon>
        <taxon>Pichiaceae</taxon>
        <taxon>Pichia</taxon>
    </lineage>
</organism>
<sequence length="919" mass="103469">MNKAPAACGNRPPLKDTSKHFVNTPTSKSLAAPVGPVKKHQKSQETHSLQPADLSVVHMQKLNTSDRTPFLMGTSTPKKDGFLPSLTSRNLNNSTTTSIPATRSTASIAAAKNTAATTESNIESTAANHASIVGNNKNHTNSSNNNNTVYKKMTGNELSKWQQTWREILPKSYVYFEQDESNERDKKRAMIALKKLGATVEPFFCENVTIIVSKRSYNKSAQYPKGDIFRYAVKKQLKVWNVEKVFRFLSHLGEQVPEVEEYDPTTAITTTITTTVNTISNNALAPQTAINSNVHNNNLSNLLMNERIFGPSDRDPSVKRNDFKYFTELYLYIWDVTHKTRPVAIREWKDKSLYPKIHHTTNGKSLFVPESRSQNAISILKRHQRRLQCLNDTFSYRQSIIESAYDIDIPNHKVRHPSYEERVAFKRKWEETIYKFNPDENPKLKYKKLHDSLNDKDKKQFSDIFPAEEKFELPLADLSSSNKRHKGFTLSKMSECESQDDENVDNIRTVHIIQKKYEKDNDGAKIISNSKHSNSKTGVGAQGEILIHDYNTEHEKNSNDQKANYDIDDYDNDVDINDDNYKDILKLVSDKVDVIDVINNPLINGTRATDCQNSDITKKNDLQEVTEQCTTHTNYMKRLPKLMREDSIINARSQNVSADGKLLCDYGEIAASGIQASGVNPSGTFSHGNAVGGIGNGLGPSKSQVVNKTLANEHKRIVVLTPALNSRQKNGGVLATINPETLKNMENMQQKESCGALLIADDTIPETQEQMMAGYKDSSNKTTINEDELAALRSVEAANPFISEGLLKQSKNDANKDIDENSSTRTCPKVGKQALKQDVENLALFKRQSKKNVTAAIGIFKEQKIERSKHEMKPGYCENCRVKYSDFSDHVFSEKHRSFAEDDSNFKQIDSLIDLLLIP</sequence>
<dbReference type="Gene3D" id="6.10.250.3410">
    <property type="entry name" value="DBF zinc finger"/>
    <property type="match status" value="1"/>
</dbReference>
<evidence type="ECO:0000313" key="8">
    <source>
        <dbReference type="Proteomes" id="UP000094455"/>
    </source>
</evidence>
<evidence type="ECO:0000256" key="5">
    <source>
        <dbReference type="SAM" id="MobiDB-lite"/>
    </source>
</evidence>
<dbReference type="GeneID" id="30176346"/>
<dbReference type="SMART" id="SM00586">
    <property type="entry name" value="ZnF_DBF"/>
    <property type="match status" value="1"/>
</dbReference>
<gene>
    <name evidence="7" type="ORF">PICMEDRAFT_10297</name>
</gene>
<feature type="compositionally biased region" description="Low complexity" evidence="5">
    <location>
        <begin position="83"/>
        <end position="98"/>
    </location>
</feature>
<reference evidence="7 8" key="1">
    <citation type="journal article" date="2016" name="Proc. Natl. Acad. Sci. U.S.A.">
        <title>Comparative genomics of biotechnologically important yeasts.</title>
        <authorList>
            <person name="Riley R."/>
            <person name="Haridas S."/>
            <person name="Wolfe K.H."/>
            <person name="Lopes M.R."/>
            <person name="Hittinger C.T."/>
            <person name="Goeker M."/>
            <person name="Salamov A.A."/>
            <person name="Wisecaver J.H."/>
            <person name="Long T.M."/>
            <person name="Calvey C.H."/>
            <person name="Aerts A.L."/>
            <person name="Barry K.W."/>
            <person name="Choi C."/>
            <person name="Clum A."/>
            <person name="Coughlan A.Y."/>
            <person name="Deshpande S."/>
            <person name="Douglass A.P."/>
            <person name="Hanson S.J."/>
            <person name="Klenk H.-P."/>
            <person name="LaButti K.M."/>
            <person name="Lapidus A."/>
            <person name="Lindquist E.A."/>
            <person name="Lipzen A.M."/>
            <person name="Meier-Kolthoff J.P."/>
            <person name="Ohm R.A."/>
            <person name="Otillar R.P."/>
            <person name="Pangilinan J.L."/>
            <person name="Peng Y."/>
            <person name="Rokas A."/>
            <person name="Rosa C.A."/>
            <person name="Scheuner C."/>
            <person name="Sibirny A.A."/>
            <person name="Slot J.C."/>
            <person name="Stielow J.B."/>
            <person name="Sun H."/>
            <person name="Kurtzman C.P."/>
            <person name="Blackwell M."/>
            <person name="Grigoriev I.V."/>
            <person name="Jeffries T.W."/>
        </authorList>
    </citation>
    <scope>NUCLEOTIDE SEQUENCE [LARGE SCALE GENOMIC DNA]</scope>
    <source>
        <strain evidence="7 8">NRRL Y-2026</strain>
    </source>
</reference>
<dbReference type="GO" id="GO:0010571">
    <property type="term" value="P:positive regulation of nuclear cell cycle DNA replication"/>
    <property type="evidence" value="ECO:0007669"/>
    <property type="project" value="TreeGrafter"/>
</dbReference>
<feature type="region of interest" description="Disordered" evidence="5">
    <location>
        <begin position="67"/>
        <end position="99"/>
    </location>
</feature>
<name>A0A1E3NMD2_9ASCO</name>
<dbReference type="Gene3D" id="3.40.50.10190">
    <property type="entry name" value="BRCT domain"/>
    <property type="match status" value="1"/>
</dbReference>
<dbReference type="GO" id="GO:0031431">
    <property type="term" value="C:Dbf4-dependent protein kinase complex"/>
    <property type="evidence" value="ECO:0007669"/>
    <property type="project" value="TreeGrafter"/>
</dbReference>
<keyword evidence="3" id="KW-0862">Zinc</keyword>
<evidence type="ECO:0000256" key="3">
    <source>
        <dbReference type="ARBA" id="ARBA00022833"/>
    </source>
</evidence>
<evidence type="ECO:0000259" key="6">
    <source>
        <dbReference type="PROSITE" id="PS51265"/>
    </source>
</evidence>
<keyword evidence="1" id="KW-0479">Metal-binding</keyword>
<dbReference type="InterPro" id="IPR055116">
    <property type="entry name" value="DBF4_BRCT"/>
</dbReference>
<dbReference type="OrthoDB" id="21380at2759"/>
<dbReference type="Proteomes" id="UP000094455">
    <property type="component" value="Unassembled WGS sequence"/>
</dbReference>
<dbReference type="InterPro" id="IPR038545">
    <property type="entry name" value="Znf_DBF_sf"/>
</dbReference>
<dbReference type="PANTHER" id="PTHR15375">
    <property type="entry name" value="ACTIVATOR OF S-PHASE KINASE-RELATED"/>
    <property type="match status" value="1"/>
</dbReference>
<keyword evidence="2 4" id="KW-0863">Zinc-finger</keyword>
<dbReference type="GO" id="GO:0043539">
    <property type="term" value="F:protein serine/threonine kinase activator activity"/>
    <property type="evidence" value="ECO:0007669"/>
    <property type="project" value="TreeGrafter"/>
</dbReference>
<dbReference type="Pfam" id="PF22437">
    <property type="entry name" value="DBF4_BRCT"/>
    <property type="match status" value="1"/>
</dbReference>
<dbReference type="InterPro" id="IPR006572">
    <property type="entry name" value="Znf_DBF"/>
</dbReference>
<dbReference type="InterPro" id="IPR051590">
    <property type="entry name" value="Replication_Regulatory_Kinase"/>
</dbReference>
<dbReference type="GO" id="GO:1901987">
    <property type="term" value="P:regulation of cell cycle phase transition"/>
    <property type="evidence" value="ECO:0007669"/>
    <property type="project" value="TreeGrafter"/>
</dbReference>
<feature type="compositionally biased region" description="Polar residues" evidence="5">
    <location>
        <begin position="20"/>
        <end position="29"/>
    </location>
</feature>
<feature type="region of interest" description="Disordered" evidence="5">
    <location>
        <begin position="1"/>
        <end position="51"/>
    </location>
</feature>
<dbReference type="FunFam" id="6.10.250.3410:FF:000001">
    <property type="entry name" value="Protein DBF4 homolog A"/>
    <property type="match status" value="1"/>
</dbReference>
<accession>A0A1E3NMD2</accession>